<proteinExistence type="predicted"/>
<dbReference type="GO" id="GO:0016772">
    <property type="term" value="F:transferase activity, transferring phosphorus-containing groups"/>
    <property type="evidence" value="ECO:0007669"/>
    <property type="project" value="InterPro"/>
</dbReference>
<dbReference type="Proteomes" id="UP000487268">
    <property type="component" value="Unassembled WGS sequence"/>
</dbReference>
<gene>
    <name evidence="2" type="ORF">ACRB68_24350</name>
</gene>
<evidence type="ECO:0000313" key="2">
    <source>
        <dbReference type="EMBL" id="MQY04382.1"/>
    </source>
</evidence>
<dbReference type="Gene3D" id="3.30.470.20">
    <property type="entry name" value="ATP-grasp fold, B domain"/>
    <property type="match status" value="1"/>
</dbReference>
<reference evidence="2 3" key="1">
    <citation type="submission" date="2019-10" db="EMBL/GenBank/DDBJ databases">
        <title>Actinomadura rubteroloni sp. nov. and Actinomadura macrotermitis sp. nov., isolated from the gut of fungus growing-termite Macrotermes natalensis.</title>
        <authorList>
            <person name="Benndorf R."/>
            <person name="Martin K."/>
            <person name="Kuefner M."/>
            <person name="De Beer W."/>
            <person name="Kaster A.-K."/>
            <person name="Vollmers J."/>
            <person name="Poulsen M."/>
            <person name="Beemelmanns C."/>
        </authorList>
    </citation>
    <scope>NUCLEOTIDE SEQUENCE [LARGE SCALE GENOMIC DNA]</scope>
    <source>
        <strain evidence="2 3">RB68</strain>
    </source>
</reference>
<dbReference type="Gene3D" id="3.50.30.10">
    <property type="entry name" value="Phosphohistidine domain"/>
    <property type="match status" value="1"/>
</dbReference>
<name>A0A7K0BU07_9ACTN</name>
<dbReference type="GO" id="GO:0005524">
    <property type="term" value="F:ATP binding"/>
    <property type="evidence" value="ECO:0007669"/>
    <property type="project" value="InterPro"/>
</dbReference>
<sequence length="723" mass="78156">MARDWERVFVLPMADAEADPERVGDEGAALARLAAAGLPVAPGFHVTAGAWRRFMAAAERHHGELPTEVAGPIRWEYAALGDRDAPVSVRSAVRDVEGVRGEAALLRAVRECWVDPAGDAVPLLVQAADPAEATGTLATAAPVSGSRDQVVIRTGGDVLVADKESGRIFGRRGTGRPALTSLQAGALVRIGAQAEELLGGPVELEWAVRAGAVALLGVRPLTGLPDDDDVIEIWNDAVSDDRVWSNEEVVEIVPDVMTPCTWSLLRAGLPGRRAYGRIGGRLYLDLGMAVRLGLPVEVPPGVRLPQRRARRMRPATLVRKRLDRRRLRDFLAESPARCDVLGDRIASATTPAQLVDLWWNSVRPAFVQTRRMLLAAGRPEHAELAGIRADLTRLAGAAEASAMLTGLRSPDGTGLASMGPVTGLARLAQGEIDRYAYVRQWGHRGPHEFEVAAPRLAEDPDWAARMEDAGRDAAVLLERQRLAARDAWRRFRERHPRRVTRMRRRIGRWARAEHAHEAVRSEAARMFWVLRAFVRRAGELTLIGDDAFFLSFDELLDVLSGDPSPVEDVPVRRRTYERYRALPPYPTLIRGAFDPFAWATAPQGVDAMGDAVSGVGGSAGTAEGVVRVLGAPEEGDALRDGEILVAHTTNVGWSPLFTRAAAVVTDLGAAASHAAAEARELGIPAVVGTGDATGRLRTGDRVLVDGERGVVTLLVDRRQPREG</sequence>
<organism evidence="2 3">
    <name type="scientific">Actinomadura macrotermitis</name>
    <dbReference type="NCBI Taxonomy" id="2585200"/>
    <lineage>
        <taxon>Bacteria</taxon>
        <taxon>Bacillati</taxon>
        <taxon>Actinomycetota</taxon>
        <taxon>Actinomycetes</taxon>
        <taxon>Streptosporangiales</taxon>
        <taxon>Thermomonosporaceae</taxon>
        <taxon>Actinomadura</taxon>
    </lineage>
</organism>
<accession>A0A7K0BU07</accession>
<dbReference type="PANTHER" id="PTHR43615:SF1">
    <property type="entry name" value="PPDK_N DOMAIN-CONTAINING PROTEIN"/>
    <property type="match status" value="1"/>
</dbReference>
<feature type="domain" description="PEP-utilising enzyme mobile" evidence="1">
    <location>
        <begin position="639"/>
        <end position="709"/>
    </location>
</feature>
<protein>
    <recommendedName>
        <fullName evidence="1">PEP-utilising enzyme mobile domain-containing protein</fullName>
    </recommendedName>
</protein>
<dbReference type="EMBL" id="WEGH01000002">
    <property type="protein sequence ID" value="MQY04382.1"/>
    <property type="molecule type" value="Genomic_DNA"/>
</dbReference>
<dbReference type="Pfam" id="PF00391">
    <property type="entry name" value="PEP-utilizers"/>
    <property type="match status" value="1"/>
</dbReference>
<evidence type="ECO:0000313" key="3">
    <source>
        <dbReference type="Proteomes" id="UP000487268"/>
    </source>
</evidence>
<dbReference type="InterPro" id="IPR036637">
    <property type="entry name" value="Phosphohistidine_dom_sf"/>
</dbReference>
<keyword evidence="3" id="KW-1185">Reference proteome</keyword>
<dbReference type="InterPro" id="IPR008279">
    <property type="entry name" value="PEP-util_enz_mobile_dom"/>
</dbReference>
<dbReference type="Gene3D" id="3.30.1490.20">
    <property type="entry name" value="ATP-grasp fold, A domain"/>
    <property type="match status" value="1"/>
</dbReference>
<comment type="caution">
    <text evidence="2">The sequence shown here is derived from an EMBL/GenBank/DDBJ whole genome shotgun (WGS) entry which is preliminary data.</text>
</comment>
<dbReference type="AlphaFoldDB" id="A0A7K0BU07"/>
<dbReference type="RefSeq" id="WP_153532633.1">
    <property type="nucleotide sequence ID" value="NZ_WEGH01000002.1"/>
</dbReference>
<dbReference type="OrthoDB" id="9765468at2"/>
<dbReference type="InterPro" id="IPR051549">
    <property type="entry name" value="PEP_Utilizing_Enz"/>
</dbReference>
<dbReference type="SUPFAM" id="SSF56059">
    <property type="entry name" value="Glutathione synthetase ATP-binding domain-like"/>
    <property type="match status" value="1"/>
</dbReference>
<evidence type="ECO:0000259" key="1">
    <source>
        <dbReference type="Pfam" id="PF00391"/>
    </source>
</evidence>
<dbReference type="InterPro" id="IPR013815">
    <property type="entry name" value="ATP_grasp_subdomain_1"/>
</dbReference>
<dbReference type="SUPFAM" id="SSF52009">
    <property type="entry name" value="Phosphohistidine domain"/>
    <property type="match status" value="1"/>
</dbReference>
<dbReference type="PANTHER" id="PTHR43615">
    <property type="entry name" value="PHOSPHOENOLPYRUVATE SYNTHASE-RELATED"/>
    <property type="match status" value="1"/>
</dbReference>